<evidence type="ECO:0000313" key="4">
    <source>
        <dbReference type="Proteomes" id="UP000622890"/>
    </source>
</evidence>
<keyword evidence="3" id="KW-0489">Methyltransferase</keyword>
<accession>A0A934SYK9</accession>
<dbReference type="InterPro" id="IPR003356">
    <property type="entry name" value="DNA_methylase_A-5"/>
</dbReference>
<dbReference type="InterPro" id="IPR029063">
    <property type="entry name" value="SAM-dependent_MTases_sf"/>
</dbReference>
<evidence type="ECO:0000256" key="1">
    <source>
        <dbReference type="ARBA" id="ARBA00006594"/>
    </source>
</evidence>
<gene>
    <name evidence="3" type="ORF">JJB74_30320</name>
</gene>
<reference evidence="3" key="1">
    <citation type="submission" date="2021-01" db="EMBL/GenBank/DDBJ databases">
        <title>Genome sequence of strain Noviherbaspirillum sp. DKR-6.</title>
        <authorList>
            <person name="Chaudhary D.K."/>
        </authorList>
    </citation>
    <scope>NUCLEOTIDE SEQUENCE</scope>
    <source>
        <strain evidence="3">DKR-6</strain>
    </source>
</reference>
<proteinExistence type="inferred from homology"/>
<dbReference type="Gene3D" id="3.40.50.150">
    <property type="entry name" value="Vaccinia Virus protein VP39"/>
    <property type="match status" value="1"/>
</dbReference>
<evidence type="ECO:0000259" key="2">
    <source>
        <dbReference type="Pfam" id="PF02384"/>
    </source>
</evidence>
<dbReference type="CDD" id="cd02440">
    <property type="entry name" value="AdoMet_MTases"/>
    <property type="match status" value="1"/>
</dbReference>
<sequence>MKKSSAWRRAGTAGDPRLGQFATPPLLARLIISRFRKVSGNGNGKVIDLGCGPGALASAFLEQHSETSATLVDIDSIGAKFAQLDARCNFVQRSVLKKNFADRMRKEYGEFSYAISNPPFISFSGPSLSYIEDHFGNIQAKSYRAELAFAIQAISCLSSQGQAAIFMPLKALKYGKDNAVLKVFLNSFGLHEVLRLPAKAFRSAEVEAAAFIFDKARPRRKARYYTVEEGLTVTYNGWFDAADLSSLLCSSKSGADENAVTLTALGTSARRGRHSANELEKISESFFHTTSFRKHSSQEVCFPSGMFKNDASLVMAEPGDILIPRVGRCLDNAAIVVEGVRPITDCVFKIASPDHLRSRLWQFISSEKGIMWRRSLAGGSCAKFIPKRALMCATLPVDIALSNY</sequence>
<dbReference type="Proteomes" id="UP000622890">
    <property type="component" value="Unassembled WGS sequence"/>
</dbReference>
<dbReference type="GO" id="GO:0008170">
    <property type="term" value="F:N-methyltransferase activity"/>
    <property type="evidence" value="ECO:0007669"/>
    <property type="project" value="InterPro"/>
</dbReference>
<feature type="domain" description="DNA methylase adenine-specific" evidence="2">
    <location>
        <begin position="17"/>
        <end position="223"/>
    </location>
</feature>
<dbReference type="SUPFAM" id="SSF53335">
    <property type="entry name" value="S-adenosyl-L-methionine-dependent methyltransferases"/>
    <property type="match status" value="1"/>
</dbReference>
<protein>
    <submittedName>
        <fullName evidence="3">N-6 DNA methylase</fullName>
    </submittedName>
</protein>
<comment type="caution">
    <text evidence="3">The sequence shown here is derived from an EMBL/GenBank/DDBJ whole genome shotgun (WGS) entry which is preliminary data.</text>
</comment>
<keyword evidence="3" id="KW-0808">Transferase</keyword>
<dbReference type="RefSeq" id="WP_200598301.1">
    <property type="nucleotide sequence ID" value="NZ_JAEPBG010000030.1"/>
</dbReference>
<organism evidence="3 4">
    <name type="scientific">Noviherbaspirillum pedocola</name>
    <dbReference type="NCBI Taxonomy" id="2801341"/>
    <lineage>
        <taxon>Bacteria</taxon>
        <taxon>Pseudomonadati</taxon>
        <taxon>Pseudomonadota</taxon>
        <taxon>Betaproteobacteria</taxon>
        <taxon>Burkholderiales</taxon>
        <taxon>Oxalobacteraceae</taxon>
        <taxon>Noviherbaspirillum</taxon>
    </lineage>
</organism>
<name>A0A934SYK9_9BURK</name>
<dbReference type="GO" id="GO:0003677">
    <property type="term" value="F:DNA binding"/>
    <property type="evidence" value="ECO:0007669"/>
    <property type="project" value="InterPro"/>
</dbReference>
<dbReference type="Pfam" id="PF02384">
    <property type="entry name" value="N6_Mtase"/>
    <property type="match status" value="1"/>
</dbReference>
<keyword evidence="4" id="KW-1185">Reference proteome</keyword>
<comment type="similarity">
    <text evidence="1">Belongs to the N(4)/N(6)-methyltransferase family.</text>
</comment>
<dbReference type="GO" id="GO:0032259">
    <property type="term" value="P:methylation"/>
    <property type="evidence" value="ECO:0007669"/>
    <property type="project" value="UniProtKB-KW"/>
</dbReference>
<dbReference type="PRINTS" id="PR00507">
    <property type="entry name" value="N12N6MTFRASE"/>
</dbReference>
<dbReference type="AlphaFoldDB" id="A0A934SYK9"/>
<evidence type="ECO:0000313" key="3">
    <source>
        <dbReference type="EMBL" id="MBK4738930.1"/>
    </source>
</evidence>
<dbReference type="EMBL" id="JAEPBG010000030">
    <property type="protein sequence ID" value="MBK4738930.1"/>
    <property type="molecule type" value="Genomic_DNA"/>
</dbReference>